<dbReference type="EMBL" id="CP001819">
    <property type="protein sequence ID" value="ACZ21447.1"/>
    <property type="molecule type" value="Genomic_DNA"/>
</dbReference>
<dbReference type="Proteomes" id="UP000000322">
    <property type="component" value="Chromosome"/>
</dbReference>
<name>D1BFT6_SANKS</name>
<dbReference type="PANTHER" id="PTHR43877">
    <property type="entry name" value="AMINOALKYLPHOSPHONATE N-ACETYLTRANSFERASE-RELATED-RELATED"/>
    <property type="match status" value="1"/>
</dbReference>
<proteinExistence type="predicted"/>
<reference evidence="5 6" key="1">
    <citation type="journal article" date="2009" name="Stand. Genomic Sci.">
        <title>Complete genome sequence of Sanguibacter keddieii type strain (ST-74).</title>
        <authorList>
            <person name="Ivanova N."/>
            <person name="Sikorski J."/>
            <person name="Sims D."/>
            <person name="Brettin T."/>
            <person name="Detter J.C."/>
            <person name="Han C."/>
            <person name="Lapidus A."/>
            <person name="Copeland A."/>
            <person name="Glavina Del Rio T."/>
            <person name="Nolan M."/>
            <person name="Chen F."/>
            <person name="Lucas S."/>
            <person name="Tice H."/>
            <person name="Cheng J.F."/>
            <person name="Bruce D."/>
            <person name="Goodwin L."/>
            <person name="Pitluck S."/>
            <person name="Pati A."/>
            <person name="Mavromatis K."/>
            <person name="Chen A."/>
            <person name="Palaniappan K."/>
            <person name="D'haeseleer P."/>
            <person name="Chain P."/>
            <person name="Bristow J."/>
            <person name="Eisen J.A."/>
            <person name="Markowitz V."/>
            <person name="Hugenholtz P."/>
            <person name="Goker M."/>
            <person name="Pukall R."/>
            <person name="Klenk H.P."/>
            <person name="Kyrpides N.C."/>
        </authorList>
    </citation>
    <scope>NUCLEOTIDE SEQUENCE [LARGE SCALE GENOMIC DNA]</scope>
    <source>
        <strain evidence="6">ATCC 51767 / DSM 10542 / NCFB 3025 / ST-74</strain>
    </source>
</reference>
<dbReference type="AlphaFoldDB" id="D1BFT6"/>
<dbReference type="RefSeq" id="WP_012866516.1">
    <property type="nucleotide sequence ID" value="NC_013521.1"/>
</dbReference>
<evidence type="ECO:0000256" key="1">
    <source>
        <dbReference type="ARBA" id="ARBA00022679"/>
    </source>
</evidence>
<protein>
    <submittedName>
        <fullName evidence="5">Acetyltransferase (GNAT) family protein</fullName>
    </submittedName>
</protein>
<feature type="domain" description="N-acetyltransferase" evidence="4">
    <location>
        <begin position="21"/>
        <end position="180"/>
    </location>
</feature>
<evidence type="ECO:0000259" key="4">
    <source>
        <dbReference type="PROSITE" id="PS51186"/>
    </source>
</evidence>
<dbReference type="PROSITE" id="PS51186">
    <property type="entry name" value="GNAT"/>
    <property type="match status" value="1"/>
</dbReference>
<evidence type="ECO:0000256" key="3">
    <source>
        <dbReference type="SAM" id="MobiDB-lite"/>
    </source>
</evidence>
<dbReference type="CDD" id="cd04301">
    <property type="entry name" value="NAT_SF"/>
    <property type="match status" value="1"/>
</dbReference>
<dbReference type="Pfam" id="PF13508">
    <property type="entry name" value="Acetyltransf_7"/>
    <property type="match status" value="1"/>
</dbReference>
<dbReference type="GO" id="GO:0016747">
    <property type="term" value="F:acyltransferase activity, transferring groups other than amino-acyl groups"/>
    <property type="evidence" value="ECO:0007669"/>
    <property type="project" value="InterPro"/>
</dbReference>
<evidence type="ECO:0000256" key="2">
    <source>
        <dbReference type="ARBA" id="ARBA00023315"/>
    </source>
</evidence>
<keyword evidence="1" id="KW-0808">Transferase</keyword>
<organism evidence="5 6">
    <name type="scientific">Sanguibacter keddieii (strain ATCC 51767 / DSM 10542 / NCFB 3025 / ST-74)</name>
    <dbReference type="NCBI Taxonomy" id="446469"/>
    <lineage>
        <taxon>Bacteria</taxon>
        <taxon>Bacillati</taxon>
        <taxon>Actinomycetota</taxon>
        <taxon>Actinomycetes</taxon>
        <taxon>Micrococcales</taxon>
        <taxon>Sanguibacteraceae</taxon>
        <taxon>Sanguibacter</taxon>
    </lineage>
</organism>
<dbReference type="InterPro" id="IPR050832">
    <property type="entry name" value="Bact_Acetyltransf"/>
</dbReference>
<accession>D1BFT6</accession>
<dbReference type="KEGG" id="ske:Sked_15120"/>
<evidence type="ECO:0000313" key="5">
    <source>
        <dbReference type="EMBL" id="ACZ21447.1"/>
    </source>
</evidence>
<feature type="region of interest" description="Disordered" evidence="3">
    <location>
        <begin position="1"/>
        <end position="30"/>
    </location>
</feature>
<dbReference type="PANTHER" id="PTHR43877:SF2">
    <property type="entry name" value="AMINOALKYLPHOSPHONATE N-ACETYLTRANSFERASE-RELATED"/>
    <property type="match status" value="1"/>
</dbReference>
<dbReference type="eggNOG" id="COG0454">
    <property type="taxonomic scope" value="Bacteria"/>
</dbReference>
<dbReference type="STRING" id="446469.Sked_15120"/>
<dbReference type="HOGENOM" id="CLU_1601738_0_0_11"/>
<dbReference type="Gene3D" id="3.40.630.30">
    <property type="match status" value="1"/>
</dbReference>
<sequence>MSEQTGAPDAFRGGANPSAPPTVREARFPDDTVDVSRLVDAYLRQTEDEKVARGLASPLEGGRLPDRYQSEVDDPARAFASATVLLASLPTGPVGIVVLTVDPRGSGEIKRFWVDPAARGAGVGRLLLDAVADRVDGSLRLSVWRWRDDALRSYRRAGFVEVPSWESREQLACLERPARSAESRTL</sequence>
<evidence type="ECO:0000313" key="6">
    <source>
        <dbReference type="Proteomes" id="UP000000322"/>
    </source>
</evidence>
<dbReference type="InterPro" id="IPR000182">
    <property type="entry name" value="GNAT_dom"/>
</dbReference>
<keyword evidence="6" id="KW-1185">Reference proteome</keyword>
<dbReference type="InterPro" id="IPR016181">
    <property type="entry name" value="Acyl_CoA_acyltransferase"/>
</dbReference>
<keyword evidence="2" id="KW-0012">Acyltransferase</keyword>
<gene>
    <name evidence="5" type="ordered locus">Sked_15120</name>
</gene>
<dbReference type="SUPFAM" id="SSF55729">
    <property type="entry name" value="Acyl-CoA N-acyltransferases (Nat)"/>
    <property type="match status" value="1"/>
</dbReference>